<evidence type="ECO:0000313" key="10">
    <source>
        <dbReference type="Proteomes" id="UP000184050"/>
    </source>
</evidence>
<feature type="domain" description="Bacterial alpha-L-rhamnosidase N-terminal" evidence="6">
    <location>
        <begin position="181"/>
        <end position="343"/>
    </location>
</feature>
<dbReference type="GO" id="GO:0030596">
    <property type="term" value="F:alpha-L-rhamnosidase activity"/>
    <property type="evidence" value="ECO:0007669"/>
    <property type="project" value="UniProtKB-EC"/>
</dbReference>
<evidence type="ECO:0000256" key="3">
    <source>
        <dbReference type="ARBA" id="ARBA00022801"/>
    </source>
</evidence>
<dbReference type="InterPro" id="IPR013737">
    <property type="entry name" value="Bac_rhamnosid_N"/>
</dbReference>
<evidence type="ECO:0000259" key="8">
    <source>
        <dbReference type="Pfam" id="PF17390"/>
    </source>
</evidence>
<dbReference type="SUPFAM" id="SSF49785">
    <property type="entry name" value="Galactose-binding domain-like"/>
    <property type="match status" value="1"/>
</dbReference>
<dbReference type="PANTHER" id="PTHR33307">
    <property type="entry name" value="ALPHA-RHAMNOSIDASE (EUROFUNG)"/>
    <property type="match status" value="1"/>
</dbReference>
<dbReference type="Pfam" id="PF25788">
    <property type="entry name" value="Ig_Rha78A_N"/>
    <property type="match status" value="1"/>
</dbReference>
<feature type="domain" description="Alpha-L-rhamnosidase concanavalin-like" evidence="5">
    <location>
        <begin position="354"/>
        <end position="450"/>
    </location>
</feature>
<organism evidence="9 10">
    <name type="scientific">Tangfeifania diversioriginum</name>
    <dbReference type="NCBI Taxonomy" id="1168035"/>
    <lineage>
        <taxon>Bacteria</taxon>
        <taxon>Pseudomonadati</taxon>
        <taxon>Bacteroidota</taxon>
        <taxon>Bacteroidia</taxon>
        <taxon>Marinilabiliales</taxon>
        <taxon>Prolixibacteraceae</taxon>
        <taxon>Tangfeifania</taxon>
    </lineage>
</organism>
<keyword evidence="4" id="KW-1133">Transmembrane helix</keyword>
<dbReference type="Proteomes" id="UP000184050">
    <property type="component" value="Unassembled WGS sequence"/>
</dbReference>
<protein>
    <recommendedName>
        <fullName evidence="2">alpha-L-rhamnosidase</fullName>
        <ecNumber evidence="2">3.2.1.40</ecNumber>
    </recommendedName>
</protein>
<keyword evidence="10" id="KW-1185">Reference proteome</keyword>
<evidence type="ECO:0000256" key="4">
    <source>
        <dbReference type="SAM" id="Phobius"/>
    </source>
</evidence>
<dbReference type="PANTHER" id="PTHR33307:SF6">
    <property type="entry name" value="ALPHA-RHAMNOSIDASE (EUROFUNG)-RELATED"/>
    <property type="match status" value="1"/>
</dbReference>
<dbReference type="RefSeq" id="WP_073170040.1">
    <property type="nucleotide sequence ID" value="NZ_FQZE01000019.1"/>
</dbReference>
<dbReference type="SUPFAM" id="SSF48208">
    <property type="entry name" value="Six-hairpin glycosidases"/>
    <property type="match status" value="1"/>
</dbReference>
<dbReference type="Gene3D" id="2.60.120.260">
    <property type="entry name" value="Galactose-binding domain-like"/>
    <property type="match status" value="2"/>
</dbReference>
<reference evidence="9 10" key="1">
    <citation type="submission" date="2016-11" db="EMBL/GenBank/DDBJ databases">
        <authorList>
            <person name="Jaros S."/>
            <person name="Januszkiewicz K."/>
            <person name="Wedrychowicz H."/>
        </authorList>
    </citation>
    <scope>NUCLEOTIDE SEQUENCE [LARGE SCALE GENOMIC DNA]</scope>
    <source>
        <strain evidence="9 10">DSM 27063</strain>
    </source>
</reference>
<dbReference type="OrthoDB" id="9766741at2"/>
<dbReference type="AlphaFoldDB" id="A0A1M6J9X8"/>
<dbReference type="InterPro" id="IPR012341">
    <property type="entry name" value="6hp_glycosidase-like_sf"/>
</dbReference>
<dbReference type="STRING" id="1168035.SAMN05444280_11954"/>
<dbReference type="Pfam" id="PF08531">
    <property type="entry name" value="Bac_rhamnosid_N"/>
    <property type="match status" value="1"/>
</dbReference>
<dbReference type="Gene3D" id="2.60.40.10">
    <property type="entry name" value="Immunoglobulins"/>
    <property type="match status" value="1"/>
</dbReference>
<evidence type="ECO:0000259" key="6">
    <source>
        <dbReference type="Pfam" id="PF08531"/>
    </source>
</evidence>
<dbReference type="PROSITE" id="PS51257">
    <property type="entry name" value="PROKAR_LIPOPROTEIN"/>
    <property type="match status" value="1"/>
</dbReference>
<dbReference type="InterPro" id="IPR013783">
    <property type="entry name" value="Ig-like_fold"/>
</dbReference>
<dbReference type="PIRSF" id="PIRSF010631">
    <property type="entry name" value="A-rhamnsds"/>
    <property type="match status" value="1"/>
</dbReference>
<feature type="domain" description="Alpha-L-rhamnosidase six-hairpin glycosidase" evidence="7">
    <location>
        <begin position="456"/>
        <end position="792"/>
    </location>
</feature>
<dbReference type="InterPro" id="IPR016007">
    <property type="entry name" value="Alpha_rhamnosid"/>
</dbReference>
<dbReference type="InterPro" id="IPR008979">
    <property type="entry name" value="Galactose-bd-like_sf"/>
</dbReference>
<dbReference type="EC" id="3.2.1.40" evidence="2"/>
<dbReference type="InterPro" id="IPR035398">
    <property type="entry name" value="Bac_rhamnosid_C"/>
</dbReference>
<keyword evidence="4" id="KW-0812">Transmembrane</keyword>
<dbReference type="InterPro" id="IPR008928">
    <property type="entry name" value="6-hairpin_glycosidase_sf"/>
</dbReference>
<dbReference type="Pfam" id="PF05592">
    <property type="entry name" value="Bac_rhamnosid"/>
    <property type="match status" value="1"/>
</dbReference>
<feature type="domain" description="Alpha-L-rhamnosidase C-terminal" evidence="8">
    <location>
        <begin position="794"/>
        <end position="868"/>
    </location>
</feature>
<dbReference type="EMBL" id="FQZE01000019">
    <property type="protein sequence ID" value="SHJ43450.1"/>
    <property type="molecule type" value="Genomic_DNA"/>
</dbReference>
<evidence type="ECO:0000256" key="1">
    <source>
        <dbReference type="ARBA" id="ARBA00001445"/>
    </source>
</evidence>
<evidence type="ECO:0000259" key="7">
    <source>
        <dbReference type="Pfam" id="PF17389"/>
    </source>
</evidence>
<feature type="transmembrane region" description="Helical" evidence="4">
    <location>
        <begin position="12"/>
        <end position="31"/>
    </location>
</feature>
<dbReference type="InterPro" id="IPR008902">
    <property type="entry name" value="Rhamnosid_concanavalin"/>
</dbReference>
<dbReference type="Gene3D" id="1.50.10.10">
    <property type="match status" value="1"/>
</dbReference>
<evidence type="ECO:0000259" key="5">
    <source>
        <dbReference type="Pfam" id="PF05592"/>
    </source>
</evidence>
<dbReference type="Gene3D" id="2.60.420.10">
    <property type="entry name" value="Maltose phosphorylase, domain 3"/>
    <property type="match status" value="1"/>
</dbReference>
<name>A0A1M6J9X8_9BACT</name>
<dbReference type="GO" id="GO:0005975">
    <property type="term" value="P:carbohydrate metabolic process"/>
    <property type="evidence" value="ECO:0007669"/>
    <property type="project" value="InterPro"/>
</dbReference>
<dbReference type="InterPro" id="IPR035396">
    <property type="entry name" value="Bac_rhamnosid6H"/>
</dbReference>
<evidence type="ECO:0000313" key="9">
    <source>
        <dbReference type="EMBL" id="SHJ43450.1"/>
    </source>
</evidence>
<dbReference type="Pfam" id="PF17389">
    <property type="entry name" value="Bac_rhamnosid6H"/>
    <property type="match status" value="1"/>
</dbReference>
<keyword evidence="3" id="KW-0378">Hydrolase</keyword>
<keyword evidence="4" id="KW-0472">Membrane</keyword>
<accession>A0A1M6J9X8</accession>
<dbReference type="Pfam" id="PF17390">
    <property type="entry name" value="Bac_rhamnosid_C"/>
    <property type="match status" value="1"/>
</dbReference>
<comment type="catalytic activity">
    <reaction evidence="1">
        <text>Hydrolysis of terminal non-reducing alpha-L-rhamnose residues in alpha-L-rhamnosides.</text>
        <dbReference type="EC" id="3.2.1.40"/>
    </reaction>
</comment>
<evidence type="ECO:0000256" key="2">
    <source>
        <dbReference type="ARBA" id="ARBA00012652"/>
    </source>
</evidence>
<sequence>MKTDLFRSTNFITKTIIVLFVFATTGCFVKNSPKVFDLRCESLQNPLGIDKTTPRFSWKISSDKNGTEQTAFQILVAAKRSELTEKKADLWNSEKVESSASIFVPYRGQKLNSGTSAWWKVRVWDEAGNVSAWSEPARFSIGLLSENDWQASYIAFNTENGYRECPQLYSAFEVDETDSRYFLHVNSLGYHEVFINGKKAGNGVLAPAVSQFDKRSLINTYDVSDLLQKGKNEIILWQGSGWYTEGLPGVVNNGPVVRAQLEKVENNQREIILATDKNWQGRKSSYTRHGNWRSDRFGGEIVDGTLVGNDLQTENPENPWQPVSFVNVPVHEASPQMTEQNGITDTIVPVSIKEIAPDTFLVDLGKNLTGWVELHFPNLQKAQEIKLDYCDHLIDGERFNDRNQWDKYIASGNSTEKFINKFNYHGFRYIRITGMKEKPAAGSIKAYLIHTGFEPAATFECSDPDLNAIHDMLFYTLQCLSMGGDFVDCPQIERLGYGGDGNASTLTAQIMYNLAPVYNNWLQAWADVIREDGGMPHTAPNPYRAGGGPYWCGFIITASWNTYLNYGDTLVLEKYYPVMQKWLGYVEKYTVDGLLKQWPNTDYRNWYLGDWATPEGIDQTDERSVDLVNNSFIAVCFDNMERIANVLGKPEEARVYASKKQQLQETVHETFFDEATNTYATGTQIDLAFPMIAGVVPEDKLDAVENALYHETKVTWDGHLATGLVGLPVLTEWAVENNAADFMYSMLKKRDYPGFLYMIDNGATTTWEHWNGARSRIHNCYNGIGSWFYQAVGGIRKVENVPTYRKVRIQPQIPDGVTWANTSQETPYGKLMVNWNLAGEMLELDVEIPVGVEALMILPTDDMESVKVNDEKPEGINLHASEGQEKVRLNLGSGVYHVLSGLNLED</sequence>
<proteinExistence type="predicted"/>
<gene>
    <name evidence="9" type="ORF">SAMN05444280_11954</name>
</gene>